<reference evidence="9 10" key="1">
    <citation type="journal article" date="2014" name="J. Biotechnol.">
        <title>Complete genome sequence of the actinobacterium Actinoplanes friuliensis HAG 010964, producer of the lipopeptide antibiotic friulimycin.</title>
        <authorList>
            <person name="Ruckert C."/>
            <person name="Szczepanowski R."/>
            <person name="Albersmeier A."/>
            <person name="Goesmann A."/>
            <person name="Fischer N."/>
            <person name="Steinkamper A."/>
            <person name="Puhler A."/>
            <person name="Biener R."/>
            <person name="Schwartz D."/>
            <person name="Kalinowski J."/>
        </authorList>
    </citation>
    <scope>NUCLEOTIDE SEQUENCE [LARGE SCALE GENOMIC DNA]</scope>
    <source>
        <strain evidence="9 10">DSM 7358</strain>
    </source>
</reference>
<evidence type="ECO:0000259" key="8">
    <source>
        <dbReference type="PROSITE" id="PS50075"/>
    </source>
</evidence>
<evidence type="ECO:0000256" key="6">
    <source>
        <dbReference type="ARBA" id="ARBA00023194"/>
    </source>
</evidence>
<dbReference type="GO" id="GO:0005737">
    <property type="term" value="C:cytoplasm"/>
    <property type="evidence" value="ECO:0007669"/>
    <property type="project" value="TreeGrafter"/>
</dbReference>
<dbReference type="PROSITE" id="PS00012">
    <property type="entry name" value="PHOSPHOPANTETHEINE"/>
    <property type="match status" value="4"/>
</dbReference>
<dbReference type="Gene3D" id="3.40.50.980">
    <property type="match status" value="8"/>
</dbReference>
<protein>
    <submittedName>
        <fullName evidence="9">Amino acid adenylation protein</fullName>
    </submittedName>
</protein>
<dbReference type="KEGG" id="afs:AFR_12415"/>
<dbReference type="PANTHER" id="PTHR45527">
    <property type="entry name" value="NONRIBOSOMAL PEPTIDE SYNTHETASE"/>
    <property type="match status" value="1"/>
</dbReference>
<feature type="region of interest" description="Disordered" evidence="7">
    <location>
        <begin position="5042"/>
        <end position="5061"/>
    </location>
</feature>
<evidence type="ECO:0000256" key="3">
    <source>
        <dbReference type="ARBA" id="ARBA00022450"/>
    </source>
</evidence>
<dbReference type="CDD" id="cd19534">
    <property type="entry name" value="E_NRPS"/>
    <property type="match status" value="3"/>
</dbReference>
<dbReference type="GO" id="GO:0043041">
    <property type="term" value="P:amino acid activation for nonribosomal peptide biosynthetic process"/>
    <property type="evidence" value="ECO:0007669"/>
    <property type="project" value="TreeGrafter"/>
</dbReference>
<dbReference type="CDD" id="cd19531">
    <property type="entry name" value="LCL_NRPS-like"/>
    <property type="match status" value="3"/>
</dbReference>
<dbReference type="SUPFAM" id="SSF52777">
    <property type="entry name" value="CoA-dependent acyltransferases"/>
    <property type="match status" value="16"/>
</dbReference>
<feature type="domain" description="Carrier" evidence="8">
    <location>
        <begin position="6108"/>
        <end position="6182"/>
    </location>
</feature>
<dbReference type="SUPFAM" id="SSF56801">
    <property type="entry name" value="Acetyl-CoA synthetase-like"/>
    <property type="match status" value="5"/>
</dbReference>
<dbReference type="PATRIC" id="fig|1246995.3.peg.2522"/>
<dbReference type="Gene3D" id="3.30.559.30">
    <property type="entry name" value="Nonribosomal peptide synthetase, condensation domain"/>
    <property type="match status" value="8"/>
</dbReference>
<organism evidence="9 10">
    <name type="scientific">Actinoplanes friuliensis DSM 7358</name>
    <dbReference type="NCBI Taxonomy" id="1246995"/>
    <lineage>
        <taxon>Bacteria</taxon>
        <taxon>Bacillati</taxon>
        <taxon>Actinomycetota</taxon>
        <taxon>Actinomycetes</taxon>
        <taxon>Micromonosporales</taxon>
        <taxon>Micromonosporaceae</taxon>
        <taxon>Actinoplanes</taxon>
    </lineage>
</organism>
<dbReference type="InterPro" id="IPR006162">
    <property type="entry name" value="Ppantetheine_attach_site"/>
</dbReference>
<dbReference type="FunFam" id="2.30.38.10:FF:000001">
    <property type="entry name" value="Non-ribosomal peptide synthetase PvdI"/>
    <property type="match status" value="5"/>
</dbReference>
<dbReference type="NCBIfam" id="NF004282">
    <property type="entry name" value="PRK05691.1"/>
    <property type="match status" value="4"/>
</dbReference>
<dbReference type="NCBIfam" id="TIGR01720">
    <property type="entry name" value="NRPS-para261"/>
    <property type="match status" value="3"/>
</dbReference>
<sequence length="6637" mass="711977">MPATPDKEHLMSSDQQSRIEALPAHLQQILRQRLSGSAPAAPVAEPIPAAPSGEPLPLSFSQQRLWFLDRFQPGGTEYNSALALRLRGPLDRPALTVALRALMTRHEALRTTFDDVDGTALQVVNPVPDLDVPLVEASAEGLDGLLYDGYAVPFDLRHGPLFRATLYRLADDEHVLLLAVHHIVTDGWSMGILVADLGTLYTAARTGAPGPLPAPELRYADFACWQRRQATGDAARRHAGYWTGQLAGLAPLELPTDRPRPAVRTSHGAVHRFTVPAAVAARLSTLARAHDTTLFTVLTAACALLFSRYAGQDDVALGTVVSGRNRPELERLVGFFVNTVVLRARVDERHTFAGLLTHVRETALDAFAHDDVAFERLVEAAGAVRDPSRNPLFDVMVLLHDQRRAAPQLAGLQVEEIELSRRAATVDVSVEFERQDEHLAGFVEYNTDLFDTATAERLTGHLLALLDAVSARPDQRLATVSMLGAGERDRVLTEWNATAADVPPGTFAELYEAQADRTPDATALVARDATLTYRQLDERANRLARLLADRGAGPERLVALALPRTADMIVALLAVAKAGAVYLPLDPDLPAERIAFVLDDAAPVLILTAGGVVPAGDTPHVALDDPRIVAELAGRPAARPAGAGTRPDHAAYVIYTSGSTGRPKGVVVEHRQLVNLFHHHRHGLAAAVGRPMRVTLTAAFSFDTSWEGPLLMADGHELHVVDEQTRLDPHALVGYVRRHRIDFLDLTPSYLRHLLSVGLLADDAHRPAVLMLGGEAIGESLWRELGEVPGTTAYNFYGPTECTVDALSAEVRPGVRPVVGRPLRNVRAYVLDEARQPVPVGIAGELYLAGAQVARGYLHRPGLTAERFVADPYGAPGERMYRTGDRARWTPDGQLDYLGRTDDQVKVRGFRIEPGEIETALLSTPGVAEAVVIARDDDAGHRRLVGYVVPAGSDTVDDAGLRAALRRSLPDYMVPAVFVTLDRLPTTSTGKIDRRALPAPAAPTGEQAAFTAARTEVEQHLAAIWAEVLGAERVGITDNFFALGGDSILSIQVVSRARQAGLRLTSRDIFLHQCIADLAPAVEAATAPADTPLITGPAPLTPIQRWFFDTYGPLPHFTMSMVLELAADVDENRLGAALDALTRHHEGLRLACTADAQQPVAGHAVLHRHDGLEEAAAALRAALDPATGRMFGAALVRPDDDPAPRLLLVAHHLVVDGVSWRILLEDLETAYCQLGDGQPVALPPVTTPFTQWAHRLAGHVTAGGLDEALDHWTAAGAPPPLPVDHHGTADGHSTRTITVRLGRDDTTALLHRVPPAYRTQVNDVLLGALGRVLADWTGHDRVAITCEGHGREELLDGVDLSRTVGWFTTQFPVTLQLPAAGDWGRTLLAVKEQLRAVPHRGLSYEALRYLSPAATALSGRPLPQVCFNYHGRWDAGAATGLIRARHDGVGPELDLDRAPAYLLDVVGLVEDGELRLSWLYSDQAHDEATVRRLADAMVEALQAVVAHCTAPGAGGRSPADFPLAGLDQAGVDRVAGDGRAVEDVYPLTPLQAGMVFHSLVDAGAGLYADRTRLRLGGVTDPTVLAAAWQRVVDRTPALRTTVVWEGVDHPVQVVHREVTLPVSIHDWRALDEAARDDALATLIADDERAGLDLTAVPLMRLAVARTADDEVLVVWTSHHVLLDGWSVGQVFAEVAAEYTAHVRGTATRPVHRRPFRDYLAWLADQDLGQAEQYWRAVLAGMTEPTPLPYDRQPGEVHRSESAETVRVRLSDTESTALRRTAQQHGLTVNTVVQGAWALLLARCGGGPDVVFGTTVSGRPAELTGVESMIGMFINTVPTRVSVLRDEPAADWLRGLQQAQSEARRFDWTALSRLRGWSDLPAGDNLFDSVVVFENYPYDEAAVTAGALQLRDVHATDTTNFALALSAYLADGLRLELAYDPGLFDPGTAQALAARLRLLLNSFAADPRRPVADHAWLLPGERHRVLTEWNATGLDIPATTWTQAFEEQVRRTPDVLALTCQDTTFTYAALEARANRLAHLMIRAGVGPERVVAVTLPRSADSVVAILAVLKAGGVYLPVDPTLPADRIHLLCRDAGAALVLGAAPGPGGDLPVLRLDDPATTAALAGCPDTAPHDGDRLSPLRPENSAYLIYTSGSTGRPKGVLVEHRQLSTLYFDHRHELIEPESRAAGRPLTVALTAVFSFDTSWEGLLFLAAGHPLHVIDDETRLDPAALVGYITEHRVDLLDLTPTYARQLLPAGLLDDARPYPRVVMLGGEATDPELWQALAGSRVTGYNYYGPTECAVDSVSCRITDADRPVIGRPGRNQHAYVLDAGLAPVPPGVTGELYIAGDQVARGYLNRPGLTAQRFVADPYTGPGTRMYRTGDLVRWTSEGLLEYLGRADEQIKIRGHRIEPGEVEAALLAGPELTAAAVVAHESAPGLRRLVAYLVAAPGATLPVAADLRTHLARTLPEQLIPAAFVEVDRLPMNSSGKLDRRSLPAPDFGDTGGRVHIALRTPAERLVARVWSEVLAVPVIGAGDNFFELGGDSILSMRVTARLRELSGVRISPRAVFTTPTPAGLASVLDAGAAVPAGGVIPRADRSRPLPLSFAQQRLWFLDQFEPGGTEYVSPLALQLTGDLDTGALEAALTALVDRHESLRTTFRTGADGLAEQLIHPPAPVHLDRVDLTGADPEAVDRALAEHTGRPFDLAAGPLLRVLLARTGAQQHVLLLVLHHIITDGWSGGLLTDELGELYAAALHGTPARLPELPLTYADFAVWQRARLTGPAVDGQLGYWRDRLAGITPLDLPTDRPRPAVRTSAGAAHAFTVPAELTARLHSLGRAHDCTLFTTLVAACQLLLSRWSGQDDITVGTVTSGREHPGLERIVGFFVNTVVLRSAVDPRTPFHALLRRVRETVLGAFAHQDVPFERLVDELQPVRDTSRNPLFDVLVVLQNLPAEPPALTGLSAEELPPPVLTATHDLAFEFEERDGVLAGAVEYNTDLFDAATVARLTAHLVTLLAAVVDAPGRPVGAAALLTAGERHEVTALHCGPPADVPATPFPELVAAQAVRTPDATAVVAGTDTLTYAELLNRADRLAARLRSRGCGPEQVVAVALPRRIDLVIAFLAVLRAGAVYLPIDPDQPAARTAVVLHDAAPVLVITAGALAGVPAGTGTLDLTVAAALDDTPPQHFTPPGPEHAAYIIYTSGSTGRPKGVTVEHRQLTNLAAHQRAGFLADFAAAHGDRPLRAALAAAATFDASLEELLLLAGGHEVHVLDDTVRLDAEAFTGYVAEHRIDLVDVTPSYARTLLPAGLLDDRRHRPHIMLLGGEAIGAPLWTALSRVPDLLAYNMYGPTECTVDSLAGRISGDGRPVLGRPLTNLRAYVLDQRLEPVPVGVPGELYLAGPQVARGYLHHPGRTAAQFPADPYGPPGERMYRTGDRARWTAEGTCEFLGRADEQLKIRGFRVEPGEVEAALTGHPDVTEAVVAGHTGQDGHQRLVGYLVTTGGRDPDDAGLRAWIKRTLPGYLVPAVFVVVDRLPLTPAGKVDRRALPEPPLPGGDRTDFVAPRTDIEQSLAGIWADVLGAARVGVTDNFFALGGDSILSIQVVSRARQAGLRVSSKDIFLHQTVADLATVVTTSRPAAATAAAMTGPAPLTPIQHWFLGHETEHRDHFAMSMLVDVPADVDRRILGAALDAVVAHHQALRMRFSHGPAGWTQQPADAAGGSLTVHDLSDLAADDLEAALDRHALDAQRGLGITAGPLLRAVLFELGADRPPRLLLVVHHLVIDGVSWRILLDDLETVYRRLTDGRPAEPAPVGTEYTAWAHRLAGLVAAGGLDDAVPYWTRTVAETAANLPVDRDGANTTATTRSVTVELSPADTDALLHRVPPVYRTQANDVLLSALGRVLGGWTGRDRILIALEGHGREELFEDVDTSRTVGWFTAEFPVALTVPAGDWAAVLTGVKEQLRAVPHRGLSYGALRHLSAPDAPGAALHGTPVPQLSFNYHGRWDVDAEPDGLIRAAHPGVGQDVAPDSNRPYLIEITGAVTDGRLQLEWAYSEQRHDEATIRRLAEAMTDALREIVEHCARPGAGGRTPSDFPLAGLDQAAVDRLAGDGRDVEDIYPLTPLQAGMLFHSLVDGDSGAYLDQVQVRISGVTDPAALAEAWQRVADRTPALRSAVAWEGLTRPVQVVRRHVTVPVTLLDRRSWPADDLPAELDRLAEADRAITMAVTTAPLLRLAIIRLPGDEVLLRWSSHHLILDGWSTAAVFAEVSEQYAGLTTGREPRLTPRRPFRDYLAWLQEQDPADTRRYWREVLAGVEAPTPLPYDRPPTGTHRTESTAAVRVELTAAESALLHATARTAGLTVNTVVQGAWALLLAHHSGERDVLFGTTVSGRPADLPGVESMIGMFINTLPTRTRIDDRADLVGWLRELQLQQSEARRYGHASLVDLRGCSDLPPGGHGLFDSMVAFENYPIDADPAHDGGLQIGAVDGIDTTTFALSLTAYLDDQLRFELAYDPGLFDAVTAAALTDRLCILLRAVADDPHRTLDRLPWLPGDTVSQVLTGFNTTSRPLEPATLTRLLRDQTARTPDAPAVVFEGERLTYAELDARARDLAARLVAAGAGPETCVAVALPRSTELIVALVAVLHAGAAYLPIEPGLPADRVAFMLADARPVLTLDTTTELPAPAAGPLPEPVPGNPAYVIYTSGSTGRPKGVTVPHEGIVNRLLWMQHEYALGAGDVVLQKTPAGFDVSVWEFFWPLTVGATLVVARPDGHRDPGYLAAVIQEQAVTTVHFVPSMLRAFVAEPAATGCTSLRRVICSGEALPGDLVADFQRVLDAGLHNLYGPTEASVDVTAYACPPGWTAATVPIGRPVWNTRTYVLDRRLRPVPPGVPGELYLAGVQLARGYLHRPGLTAQRFPADPYGRPGERMYRTGDLARWTADGRLEYLGRTDHQIKINGQRVEPGEIEAALAAHPALREVAVVARDDGPGGARLVGYLVPADDDIPDTAALRAWLRRGLPEHMVPAAFVTLDRLPLTTSGKLDRRALPAPGPDTRTGPGFLAPRTETERIVAAIWAELLKVDRVGAADDFFALGGDSILSIGLTSRLREAFGTQLSPRAVFDHPTVAGLAVALTGAPGTDGIPVRPRDRALPLSFAQQRLWFLHQFEPDSAEYVTPVALRLTGPLDTGALDAALTALTARHESLRTTFRTGADGVAEQVIHPPLPAPAEQQPVTPETLDAVLAELVGRPFDLAAGPLLRPTLLRLAAEDHVLLLVQHHIITDGWSTGVLIAELAELYTAHVTGAPAHLPTLPVQYADFAAWQRDRLTGPLLDDQLAFWRETLAGVDTLELPTDRPRPPVHSTHGAVHELRIPPALAARLTALGRTHGGTLFTTLVAACQVLLSRWSGQDDIAVGTVTSGRDRAELADLVGFFVNTLVLRTAVDGRRTFAELLDDVRHTVLGALAHQDVPFERLVDELRPARDPSRTPLFQVMVVLQNLPGAAPELPGLRAEPVELELTTAGYDLTMEFEDSADGLGVSLTYNTDLFDAATIGRLATHLTSLFEAVVADPDQPVSRLPLLGDDERRHLLTGLNDTGRTVPPATLDELFAAQAARTPDAPAVRHPGGELTYAELDEQVDRLARLLIGRGAGPESIVALLLPRSADIVVAQLAAGRAGAAYLPVDPGYPAGRIAFMLEDARPVLTVTRTGLAGGVPAGTELVLLDDPAVTAALATGTPRVTDTDRRAPLRPEHPAYVIYTSGSTGRPKGVTVTHAGVAGFSAAEIAHFAVAPGDRVLQFASPSFDASVLELCMALPAGATLVVPPPGPLVGEHLGAVLAGERVTHTLIPPAALATVPEIELPDLATLIVGGDACDAALVARWAPGRRMINAYGPTESTVVTSWTGPLSPGGVPAIGRPILNTRVYVLDRHLQPVPLGVAGELYVAGVGLARGYLRRTGLTAQRFIADPYGASGTRMYRTGDVARWTAAGELEFLGRADDQVKIRGFRIELGEVQAALTAHPEVAQAVVTAREDQPGIKRLVAYVVPPSGTAAPATTQLREFLGRTLPDYLVPAVFVPLTALPVTANGKVDRAALPAPDPAAGAAPGAGHVSPRTPVEQTLAGIWADVLGLDRVGVHDNFFDAGGDSILSIQVVSRTRQAGLHLTTKDLFRHQDIASLAGVVTVVAADDAAHAPVVGEVQLTPIQQWFFDTHTANPHHFNQAVMLELPAEVDDVALNEALTTLVAQHDALRSVFTRTPDGWRQEIMPVRPVAVLRHHRLPDTGDAQQQAALEKVADDVHASFDLHRGGLFQAVLFDRGTGQRPYLLLVAHHLVVDGVSWRILLDDLDTAYRQLRGGDPADLGARTTSVRDWAARLAGHVTSGALDGEVEYWAAAGPATAAPLSPPTPSDDPPVPMGTVSVTLDADDTETLLRSAPGAYRTRINDVLLAGLAWALSGRTGSGRVLVQLEGHGREDILDGVDLSRTVGWFTTVYPVALDVPAGPEPHWRTLIKSIRRQLRAVPGNGLGHGALRYLGDDRTRERLSGSPGPEVVFNYLGQWDARPQEAQDTLYVAAHPAPGQDHDPRDRQSQALEVVGSVHGGELEFSWYFQPGRHDHDQVSAVAEAFAAALRAIAVDCRQGRA</sequence>
<feature type="domain" description="Carrier" evidence="8">
    <location>
        <begin position="5062"/>
        <end position="5137"/>
    </location>
</feature>
<dbReference type="Gene3D" id="3.40.50.12780">
    <property type="entry name" value="N-terminal domain of ligase-like"/>
    <property type="match status" value="1"/>
</dbReference>
<keyword evidence="3" id="KW-0596">Phosphopantetheine</keyword>
<accession>U5VV71</accession>
<dbReference type="Proteomes" id="UP000017746">
    <property type="component" value="Chromosome"/>
</dbReference>
<dbReference type="Pfam" id="PF00550">
    <property type="entry name" value="PP-binding"/>
    <property type="match status" value="5"/>
</dbReference>
<dbReference type="Gene3D" id="3.30.559.10">
    <property type="entry name" value="Chloramphenicol acetyltransferase-like domain"/>
    <property type="match status" value="8"/>
</dbReference>
<comment type="cofactor">
    <cofactor evidence="1">
        <name>pantetheine 4'-phosphate</name>
        <dbReference type="ChEBI" id="CHEBI:47942"/>
    </cofactor>
</comment>
<evidence type="ECO:0000313" key="9">
    <source>
        <dbReference type="EMBL" id="AGZ40769.1"/>
    </source>
</evidence>
<dbReference type="FunFam" id="3.40.50.12780:FF:000012">
    <property type="entry name" value="Non-ribosomal peptide synthetase"/>
    <property type="match status" value="3"/>
</dbReference>
<comment type="similarity">
    <text evidence="2">Belongs to the ATP-dependent AMP-binding enzyme family.</text>
</comment>
<dbReference type="InterPro" id="IPR042099">
    <property type="entry name" value="ANL_N_sf"/>
</dbReference>
<dbReference type="InterPro" id="IPR010071">
    <property type="entry name" value="AA_adenyl_dom"/>
</dbReference>
<keyword evidence="6" id="KW-0045">Antibiotic biosynthesis</keyword>
<dbReference type="Gene3D" id="1.10.1200.10">
    <property type="entry name" value="ACP-like"/>
    <property type="match status" value="5"/>
</dbReference>
<feature type="domain" description="Carrier" evidence="8">
    <location>
        <begin position="1012"/>
        <end position="1086"/>
    </location>
</feature>
<dbReference type="FunFam" id="1.10.1200.10:FF:000005">
    <property type="entry name" value="Nonribosomal peptide synthetase 1"/>
    <property type="match status" value="4"/>
</dbReference>
<dbReference type="InterPro" id="IPR023213">
    <property type="entry name" value="CAT-like_dom_sf"/>
</dbReference>
<feature type="domain" description="Carrier" evidence="8">
    <location>
        <begin position="3565"/>
        <end position="3639"/>
    </location>
</feature>
<dbReference type="InterPro" id="IPR025110">
    <property type="entry name" value="AMP-bd_C"/>
</dbReference>
<dbReference type="FunFam" id="3.30.300.30:FF:000010">
    <property type="entry name" value="Enterobactin synthetase component F"/>
    <property type="match status" value="4"/>
</dbReference>
<dbReference type="InterPro" id="IPR020806">
    <property type="entry name" value="PKS_PP-bd"/>
</dbReference>
<dbReference type="InterPro" id="IPR045851">
    <property type="entry name" value="AMP-bd_C_sf"/>
</dbReference>
<dbReference type="FunFam" id="3.40.50.980:FF:000001">
    <property type="entry name" value="Non-ribosomal peptide synthetase"/>
    <property type="match status" value="3"/>
</dbReference>
<evidence type="ECO:0000256" key="2">
    <source>
        <dbReference type="ARBA" id="ARBA00006432"/>
    </source>
</evidence>
<dbReference type="InterPro" id="IPR000873">
    <property type="entry name" value="AMP-dep_synth/lig_dom"/>
</dbReference>
<dbReference type="eggNOG" id="COG1020">
    <property type="taxonomic scope" value="Bacteria"/>
</dbReference>
<dbReference type="GO" id="GO:0044550">
    <property type="term" value="P:secondary metabolite biosynthetic process"/>
    <property type="evidence" value="ECO:0007669"/>
    <property type="project" value="UniProtKB-ARBA"/>
</dbReference>
<name>U5VV71_9ACTN</name>
<dbReference type="CDD" id="cd17652">
    <property type="entry name" value="A_NRPS_CmdD_like"/>
    <property type="match status" value="1"/>
</dbReference>
<dbReference type="NCBIfam" id="TIGR01733">
    <property type="entry name" value="AA-adenyl-dom"/>
    <property type="match status" value="5"/>
</dbReference>
<dbReference type="InterPro" id="IPR036736">
    <property type="entry name" value="ACP-like_sf"/>
</dbReference>
<evidence type="ECO:0000256" key="4">
    <source>
        <dbReference type="ARBA" id="ARBA00022553"/>
    </source>
</evidence>
<proteinExistence type="inferred from homology"/>
<dbReference type="SMART" id="SM00823">
    <property type="entry name" value="PKS_PP"/>
    <property type="match status" value="5"/>
</dbReference>
<evidence type="ECO:0000256" key="1">
    <source>
        <dbReference type="ARBA" id="ARBA00001957"/>
    </source>
</evidence>
<dbReference type="NCBIfam" id="NF003417">
    <property type="entry name" value="PRK04813.1"/>
    <property type="match status" value="6"/>
</dbReference>
<dbReference type="SUPFAM" id="SSF47336">
    <property type="entry name" value="ACP-like"/>
    <property type="match status" value="5"/>
</dbReference>
<dbReference type="FunFam" id="3.40.50.980:FF:000002">
    <property type="entry name" value="Enterobactin synthetase component F"/>
    <property type="match status" value="1"/>
</dbReference>
<dbReference type="Pfam" id="PF13193">
    <property type="entry name" value="AMP-binding_C"/>
    <property type="match status" value="5"/>
</dbReference>
<feature type="domain" description="Carrier" evidence="8">
    <location>
        <begin position="2512"/>
        <end position="2587"/>
    </location>
</feature>
<dbReference type="InterPro" id="IPR009081">
    <property type="entry name" value="PP-bd_ACP"/>
</dbReference>
<dbReference type="InterPro" id="IPR001242">
    <property type="entry name" value="Condensation_dom"/>
</dbReference>
<dbReference type="GO" id="GO:0003824">
    <property type="term" value="F:catalytic activity"/>
    <property type="evidence" value="ECO:0007669"/>
    <property type="project" value="InterPro"/>
</dbReference>
<dbReference type="PANTHER" id="PTHR45527:SF1">
    <property type="entry name" value="FATTY ACID SYNTHASE"/>
    <property type="match status" value="1"/>
</dbReference>
<dbReference type="Pfam" id="PF00668">
    <property type="entry name" value="Condensation"/>
    <property type="match status" value="8"/>
</dbReference>
<evidence type="ECO:0000313" key="10">
    <source>
        <dbReference type="Proteomes" id="UP000017746"/>
    </source>
</evidence>
<dbReference type="Gene3D" id="2.30.38.10">
    <property type="entry name" value="Luciferase, Domain 3"/>
    <property type="match status" value="4"/>
</dbReference>
<gene>
    <name evidence="9" type="ORF">AFR_12415</name>
</gene>
<dbReference type="InterPro" id="IPR010060">
    <property type="entry name" value="NRPS_synth"/>
</dbReference>
<evidence type="ECO:0000256" key="5">
    <source>
        <dbReference type="ARBA" id="ARBA00022737"/>
    </source>
</evidence>
<dbReference type="Gene3D" id="3.30.300.30">
    <property type="match status" value="5"/>
</dbReference>
<dbReference type="GO" id="GO:0031177">
    <property type="term" value="F:phosphopantetheine binding"/>
    <property type="evidence" value="ECO:0007669"/>
    <property type="project" value="InterPro"/>
</dbReference>
<dbReference type="PROSITE" id="PS00455">
    <property type="entry name" value="AMP_BINDING"/>
    <property type="match status" value="5"/>
</dbReference>
<dbReference type="InterPro" id="IPR020845">
    <property type="entry name" value="AMP-binding_CS"/>
</dbReference>
<keyword evidence="4" id="KW-0597">Phosphoprotein</keyword>
<dbReference type="CDD" id="cd19543">
    <property type="entry name" value="DCL_NRPS"/>
    <property type="match status" value="2"/>
</dbReference>
<dbReference type="CDD" id="cd05930">
    <property type="entry name" value="A_NRPS"/>
    <property type="match status" value="3"/>
</dbReference>
<dbReference type="CDD" id="cd17646">
    <property type="entry name" value="A_NRPS_AB3403-like"/>
    <property type="match status" value="1"/>
</dbReference>
<dbReference type="GO" id="GO:0008610">
    <property type="term" value="P:lipid biosynthetic process"/>
    <property type="evidence" value="ECO:0007669"/>
    <property type="project" value="UniProtKB-ARBA"/>
</dbReference>
<dbReference type="PROSITE" id="PS50075">
    <property type="entry name" value="CARRIER"/>
    <property type="match status" value="5"/>
</dbReference>
<keyword evidence="10" id="KW-1185">Reference proteome</keyword>
<dbReference type="GO" id="GO:0017000">
    <property type="term" value="P:antibiotic biosynthetic process"/>
    <property type="evidence" value="ECO:0007669"/>
    <property type="project" value="UniProtKB-KW"/>
</dbReference>
<dbReference type="EMBL" id="CP006272">
    <property type="protein sequence ID" value="AGZ40769.1"/>
    <property type="molecule type" value="Genomic_DNA"/>
</dbReference>
<dbReference type="STRING" id="1246995.AFR_12415"/>
<dbReference type="Pfam" id="PF00501">
    <property type="entry name" value="AMP-binding"/>
    <property type="match status" value="5"/>
</dbReference>
<keyword evidence="5" id="KW-0677">Repeat</keyword>
<dbReference type="HOGENOM" id="CLU_222917_0_0_11"/>
<evidence type="ECO:0000256" key="7">
    <source>
        <dbReference type="SAM" id="MobiDB-lite"/>
    </source>
</evidence>